<evidence type="ECO:0000256" key="2">
    <source>
        <dbReference type="ARBA" id="ARBA00022980"/>
    </source>
</evidence>
<comment type="caution">
    <text evidence="7">The sequence shown here is derived from an EMBL/GenBank/DDBJ whole genome shotgun (WGS) entry which is preliminary data.</text>
</comment>
<sequence length="36" mass="3708">VKGGIGMTIVSTSKGVMSGTDAKNKKLGGEIICQIW</sequence>
<evidence type="ECO:0000256" key="6">
    <source>
        <dbReference type="RuleBase" id="RU003660"/>
    </source>
</evidence>
<evidence type="ECO:0000256" key="4">
    <source>
        <dbReference type="ARBA" id="ARBA00035258"/>
    </source>
</evidence>
<evidence type="ECO:0000313" key="8">
    <source>
        <dbReference type="Proteomes" id="UP000231300"/>
    </source>
</evidence>
<dbReference type="PROSITE" id="PS00053">
    <property type="entry name" value="RIBOSOMAL_S8"/>
    <property type="match status" value="1"/>
</dbReference>
<dbReference type="GO" id="GO:0005737">
    <property type="term" value="C:cytoplasm"/>
    <property type="evidence" value="ECO:0007669"/>
    <property type="project" value="UniProtKB-ARBA"/>
</dbReference>
<dbReference type="Gene3D" id="3.30.1490.10">
    <property type="match status" value="1"/>
</dbReference>
<dbReference type="SUPFAM" id="SSF56047">
    <property type="entry name" value="Ribosomal protein S8"/>
    <property type="match status" value="1"/>
</dbReference>
<accession>A0A2J0N690</accession>
<evidence type="ECO:0000313" key="7">
    <source>
        <dbReference type="EMBL" id="PJC49652.1"/>
    </source>
</evidence>
<dbReference type="FunFam" id="3.30.1490.10:FF:000001">
    <property type="entry name" value="30S ribosomal protein S8"/>
    <property type="match status" value="1"/>
</dbReference>
<dbReference type="InterPro" id="IPR047863">
    <property type="entry name" value="Ribosomal_uS8_CS"/>
</dbReference>
<comment type="similarity">
    <text evidence="1 6">Belongs to the universal ribosomal protein uS8 family.</text>
</comment>
<proteinExistence type="inferred from homology"/>
<dbReference type="InterPro" id="IPR000630">
    <property type="entry name" value="Ribosomal_uS8"/>
</dbReference>
<dbReference type="GO" id="GO:0006412">
    <property type="term" value="P:translation"/>
    <property type="evidence" value="ECO:0007669"/>
    <property type="project" value="InterPro"/>
</dbReference>
<evidence type="ECO:0000256" key="5">
    <source>
        <dbReference type="ARBA" id="ARBA00035525"/>
    </source>
</evidence>
<evidence type="ECO:0000256" key="1">
    <source>
        <dbReference type="ARBA" id="ARBA00006471"/>
    </source>
</evidence>
<evidence type="ECO:0000256" key="3">
    <source>
        <dbReference type="ARBA" id="ARBA00023274"/>
    </source>
</evidence>
<name>A0A2J0N690_9BACT</name>
<dbReference type="GO" id="GO:0005840">
    <property type="term" value="C:ribosome"/>
    <property type="evidence" value="ECO:0007669"/>
    <property type="project" value="UniProtKB-KW"/>
</dbReference>
<gene>
    <name evidence="7" type="primary">rpsH</name>
    <name evidence="7" type="ORF">CO033_00375</name>
</gene>
<keyword evidence="2 6" id="KW-0689">Ribosomal protein</keyword>
<dbReference type="AlphaFoldDB" id="A0A2J0N690"/>
<dbReference type="GO" id="GO:0003735">
    <property type="term" value="F:structural constituent of ribosome"/>
    <property type="evidence" value="ECO:0007669"/>
    <property type="project" value="InterPro"/>
</dbReference>
<dbReference type="InterPro" id="IPR035987">
    <property type="entry name" value="Ribosomal_uS8_sf"/>
</dbReference>
<dbReference type="Pfam" id="PF00410">
    <property type="entry name" value="Ribosomal_S8"/>
    <property type="match status" value="1"/>
</dbReference>
<dbReference type="Proteomes" id="UP000231300">
    <property type="component" value="Unassembled WGS sequence"/>
</dbReference>
<feature type="non-terminal residue" evidence="7">
    <location>
        <position position="1"/>
    </location>
</feature>
<dbReference type="GO" id="GO:1990904">
    <property type="term" value="C:ribonucleoprotein complex"/>
    <property type="evidence" value="ECO:0007669"/>
    <property type="project" value="UniProtKB-KW"/>
</dbReference>
<reference evidence="8" key="1">
    <citation type="submission" date="2017-09" db="EMBL/GenBank/DDBJ databases">
        <title>Depth-based differentiation of microbial function through sediment-hosted aquifers and enrichment of novel symbionts in the deep terrestrial subsurface.</title>
        <authorList>
            <person name="Probst A.J."/>
            <person name="Ladd B."/>
            <person name="Jarett J.K."/>
            <person name="Geller-Mcgrath D.E."/>
            <person name="Sieber C.M.K."/>
            <person name="Emerson J.B."/>
            <person name="Anantharaman K."/>
            <person name="Thomas B.C."/>
            <person name="Malmstrom R."/>
            <person name="Stieglmeier M."/>
            <person name="Klingl A."/>
            <person name="Woyke T."/>
            <person name="Ryan C.M."/>
            <person name="Banfield J.F."/>
        </authorList>
    </citation>
    <scope>NUCLEOTIDE SEQUENCE [LARGE SCALE GENOMIC DNA]</scope>
</reference>
<organism evidence="7 8">
    <name type="scientific">Candidatus Nomurabacteria bacterium CG_4_9_14_0_2_um_filter_32_10</name>
    <dbReference type="NCBI Taxonomy" id="1974729"/>
    <lineage>
        <taxon>Bacteria</taxon>
        <taxon>Candidatus Nomuraibacteriota</taxon>
    </lineage>
</organism>
<protein>
    <recommendedName>
        <fullName evidence="4">Small ribosomal subunit protein uS8</fullName>
    </recommendedName>
    <alternativeName>
        <fullName evidence="5">30S ribosomal protein S8</fullName>
    </alternativeName>
</protein>
<dbReference type="EMBL" id="PFRK01000009">
    <property type="protein sequence ID" value="PJC49652.1"/>
    <property type="molecule type" value="Genomic_DNA"/>
</dbReference>
<keyword evidence="3 6" id="KW-0687">Ribonucleoprotein</keyword>